<dbReference type="OrthoDB" id="10534978at2759"/>
<sequence length="145" mass="15781">MKSQNEEGLHGRVKKEFIKEGGGICGVVGYVEWWDMWSGGICGVVGYVEWWDMWSGGICGVVGYVEWWDMWSTEVRFHEQSGFIGALLMWYNAAISEVVGGASRSSICTASTCQSLSASLVSPWAAVPDTIGAPIHHSGFNLGPD</sequence>
<name>A0A9P6B2P0_9AGAM</name>
<dbReference type="EMBL" id="MU128938">
    <property type="protein sequence ID" value="KAF9516604.1"/>
    <property type="molecule type" value="Genomic_DNA"/>
</dbReference>
<proteinExistence type="predicted"/>
<dbReference type="Proteomes" id="UP000886523">
    <property type="component" value="Unassembled WGS sequence"/>
</dbReference>
<protein>
    <submittedName>
        <fullName evidence="1">Uncharacterized protein</fullName>
    </submittedName>
</protein>
<keyword evidence="2" id="KW-1185">Reference proteome</keyword>
<reference evidence="1" key="1">
    <citation type="journal article" date="2020" name="Nat. Commun.">
        <title>Large-scale genome sequencing of mycorrhizal fungi provides insights into the early evolution of symbiotic traits.</title>
        <authorList>
            <person name="Miyauchi S."/>
            <person name="Kiss E."/>
            <person name="Kuo A."/>
            <person name="Drula E."/>
            <person name="Kohler A."/>
            <person name="Sanchez-Garcia M."/>
            <person name="Morin E."/>
            <person name="Andreopoulos B."/>
            <person name="Barry K.W."/>
            <person name="Bonito G."/>
            <person name="Buee M."/>
            <person name="Carver A."/>
            <person name="Chen C."/>
            <person name="Cichocki N."/>
            <person name="Clum A."/>
            <person name="Culley D."/>
            <person name="Crous P.W."/>
            <person name="Fauchery L."/>
            <person name="Girlanda M."/>
            <person name="Hayes R.D."/>
            <person name="Keri Z."/>
            <person name="LaButti K."/>
            <person name="Lipzen A."/>
            <person name="Lombard V."/>
            <person name="Magnuson J."/>
            <person name="Maillard F."/>
            <person name="Murat C."/>
            <person name="Nolan M."/>
            <person name="Ohm R.A."/>
            <person name="Pangilinan J."/>
            <person name="Pereira M.F."/>
            <person name="Perotto S."/>
            <person name="Peter M."/>
            <person name="Pfister S."/>
            <person name="Riley R."/>
            <person name="Sitrit Y."/>
            <person name="Stielow J.B."/>
            <person name="Szollosi G."/>
            <person name="Zifcakova L."/>
            <person name="Stursova M."/>
            <person name="Spatafora J.W."/>
            <person name="Tedersoo L."/>
            <person name="Vaario L.M."/>
            <person name="Yamada A."/>
            <person name="Yan M."/>
            <person name="Wang P."/>
            <person name="Xu J."/>
            <person name="Bruns T."/>
            <person name="Baldrian P."/>
            <person name="Vilgalys R."/>
            <person name="Dunand C."/>
            <person name="Henrissat B."/>
            <person name="Grigoriev I.V."/>
            <person name="Hibbett D."/>
            <person name="Nagy L.G."/>
            <person name="Martin F.M."/>
        </authorList>
    </citation>
    <scope>NUCLEOTIDE SEQUENCE</scope>
    <source>
        <strain evidence="1">UP504</strain>
    </source>
</reference>
<gene>
    <name evidence="1" type="ORF">BS47DRAFT_1360250</name>
</gene>
<organism evidence="1 2">
    <name type="scientific">Hydnum rufescens UP504</name>
    <dbReference type="NCBI Taxonomy" id="1448309"/>
    <lineage>
        <taxon>Eukaryota</taxon>
        <taxon>Fungi</taxon>
        <taxon>Dikarya</taxon>
        <taxon>Basidiomycota</taxon>
        <taxon>Agaricomycotina</taxon>
        <taxon>Agaricomycetes</taxon>
        <taxon>Cantharellales</taxon>
        <taxon>Hydnaceae</taxon>
        <taxon>Hydnum</taxon>
    </lineage>
</organism>
<evidence type="ECO:0000313" key="2">
    <source>
        <dbReference type="Proteomes" id="UP000886523"/>
    </source>
</evidence>
<accession>A0A9P6B2P0</accession>
<evidence type="ECO:0000313" key="1">
    <source>
        <dbReference type="EMBL" id="KAF9516604.1"/>
    </source>
</evidence>
<dbReference type="AlphaFoldDB" id="A0A9P6B2P0"/>
<comment type="caution">
    <text evidence="1">The sequence shown here is derived from an EMBL/GenBank/DDBJ whole genome shotgun (WGS) entry which is preliminary data.</text>
</comment>